<dbReference type="Proteomes" id="UP000192368">
    <property type="component" value="Unassembled WGS sequence"/>
</dbReference>
<dbReference type="STRING" id="573058.SAMN00017477_1787"/>
<keyword evidence="2" id="KW-0521">NADP</keyword>
<evidence type="ECO:0000256" key="5">
    <source>
        <dbReference type="PIRSR" id="PIRSR000097-2"/>
    </source>
</evidence>
<protein>
    <submittedName>
        <fullName evidence="8">Aldo/keto reductase</fullName>
    </submittedName>
</protein>
<feature type="active site" description="Proton donor" evidence="4">
    <location>
        <position position="49"/>
    </location>
</feature>
<evidence type="ECO:0000256" key="3">
    <source>
        <dbReference type="ARBA" id="ARBA00023002"/>
    </source>
</evidence>
<dbReference type="RefSeq" id="WP_084231316.1">
    <property type="nucleotide sequence ID" value="NZ_FWWR01000011.1"/>
</dbReference>
<dbReference type="Pfam" id="PF00248">
    <property type="entry name" value="Aldo_ket_red"/>
    <property type="match status" value="1"/>
</dbReference>
<accession>A0A1W1VD66</accession>
<feature type="binding site" evidence="5">
    <location>
        <position position="105"/>
    </location>
    <ligand>
        <name>substrate</name>
    </ligand>
</feature>
<proteinExistence type="inferred from homology"/>
<dbReference type="CDD" id="cd19071">
    <property type="entry name" value="AKR_AKR1-5-like"/>
    <property type="match status" value="1"/>
</dbReference>
<dbReference type="PRINTS" id="PR00069">
    <property type="entry name" value="ALDKETRDTASE"/>
</dbReference>
<feature type="domain" description="NADP-dependent oxidoreductase" evidence="7">
    <location>
        <begin position="15"/>
        <end position="256"/>
    </location>
</feature>
<evidence type="ECO:0000313" key="9">
    <source>
        <dbReference type="Proteomes" id="UP000192368"/>
    </source>
</evidence>
<dbReference type="AlphaFoldDB" id="A0A1W1VD66"/>
<evidence type="ECO:0000259" key="7">
    <source>
        <dbReference type="Pfam" id="PF00248"/>
    </source>
</evidence>
<name>A0A1W1VD66_PEPAS</name>
<dbReference type="EMBL" id="FWWR01000011">
    <property type="protein sequence ID" value="SMB91318.1"/>
    <property type="molecule type" value="Genomic_DNA"/>
</dbReference>
<comment type="similarity">
    <text evidence="1">Belongs to the aldo/keto reductase family.</text>
</comment>
<dbReference type="PIRSF" id="PIRSF000097">
    <property type="entry name" value="AKR"/>
    <property type="match status" value="1"/>
</dbReference>
<evidence type="ECO:0000313" key="8">
    <source>
        <dbReference type="EMBL" id="SMB91318.1"/>
    </source>
</evidence>
<evidence type="ECO:0000256" key="1">
    <source>
        <dbReference type="ARBA" id="ARBA00007905"/>
    </source>
</evidence>
<dbReference type="InterPro" id="IPR020471">
    <property type="entry name" value="AKR"/>
</dbReference>
<feature type="site" description="Lowers pKa of active site Tyr" evidence="6">
    <location>
        <position position="72"/>
    </location>
</feature>
<sequence length="277" mass="32404">MKYFDLYNGNNLPAVGLGVYTLENEPELRKVMITAHEANYELIDTAYFYKNEEFIGEIIQSEKLNKFKIASKVWPSDFGADATKRSIERSLKSLRTDCLEIMYLHWPGEDSEQSWKVLEDYYEQRIFKNIGVCNFYKHHLDKLSVTANIKPHVDQIETHPLLTLNNFIDYLKKENIQPIAWSPLARANGELFNDQAVLKLAKKYDVSVGQIVLKYNIARDVIVLPRTTKEKRVIENIDLFNFELSKEDFELLDSLNIDKHVSHSPDETDWLKEIRKK</sequence>
<keyword evidence="3" id="KW-0560">Oxidoreductase</keyword>
<evidence type="ECO:0000256" key="4">
    <source>
        <dbReference type="PIRSR" id="PIRSR000097-1"/>
    </source>
</evidence>
<dbReference type="GO" id="GO:0016616">
    <property type="term" value="F:oxidoreductase activity, acting on the CH-OH group of donors, NAD or NADP as acceptor"/>
    <property type="evidence" value="ECO:0007669"/>
    <property type="project" value="UniProtKB-ARBA"/>
</dbReference>
<evidence type="ECO:0000256" key="2">
    <source>
        <dbReference type="ARBA" id="ARBA00022857"/>
    </source>
</evidence>
<reference evidence="9" key="1">
    <citation type="submission" date="2017-04" db="EMBL/GenBank/DDBJ databases">
        <authorList>
            <person name="Varghese N."/>
            <person name="Submissions S."/>
        </authorList>
    </citation>
    <scope>NUCLEOTIDE SEQUENCE [LARGE SCALE GENOMIC DNA]</scope>
    <source>
        <strain evidence="9">DSM 20463</strain>
    </source>
</reference>
<dbReference type="InterPro" id="IPR036812">
    <property type="entry name" value="NAD(P)_OxRdtase_dom_sf"/>
</dbReference>
<dbReference type="PROSITE" id="PS00062">
    <property type="entry name" value="ALDOKETO_REDUCTASE_2"/>
    <property type="match status" value="1"/>
</dbReference>
<dbReference type="InterPro" id="IPR023210">
    <property type="entry name" value="NADP_OxRdtase_dom"/>
</dbReference>
<dbReference type="Gene3D" id="3.20.20.100">
    <property type="entry name" value="NADP-dependent oxidoreductase domain"/>
    <property type="match status" value="1"/>
</dbReference>
<organism evidence="8 9">
    <name type="scientific">Peptoniphilus asaccharolyticus DSM 20463</name>
    <dbReference type="NCBI Taxonomy" id="573058"/>
    <lineage>
        <taxon>Bacteria</taxon>
        <taxon>Bacillati</taxon>
        <taxon>Bacillota</taxon>
        <taxon>Tissierellia</taxon>
        <taxon>Tissierellales</taxon>
        <taxon>Peptoniphilaceae</taxon>
        <taxon>Peptoniphilus</taxon>
    </lineage>
</organism>
<evidence type="ECO:0000256" key="6">
    <source>
        <dbReference type="PIRSR" id="PIRSR000097-3"/>
    </source>
</evidence>
<dbReference type="SUPFAM" id="SSF51430">
    <property type="entry name" value="NAD(P)-linked oxidoreductase"/>
    <property type="match status" value="1"/>
</dbReference>
<dbReference type="InterPro" id="IPR018170">
    <property type="entry name" value="Aldo/ket_reductase_CS"/>
</dbReference>
<dbReference type="PANTHER" id="PTHR43827:SF3">
    <property type="entry name" value="NADP-DEPENDENT OXIDOREDUCTASE DOMAIN-CONTAINING PROTEIN"/>
    <property type="match status" value="1"/>
</dbReference>
<keyword evidence="9" id="KW-1185">Reference proteome</keyword>
<gene>
    <name evidence="8" type="ORF">SAMN00017477_1787</name>
</gene>
<dbReference type="PANTHER" id="PTHR43827">
    <property type="entry name" value="2,5-DIKETO-D-GLUCONIC ACID REDUCTASE"/>
    <property type="match status" value="1"/>
</dbReference>
<dbReference type="OrthoDB" id="9804790at2"/>